<accession>A0AAJ1TXH5</accession>
<dbReference type="AlphaFoldDB" id="A0AAJ1TXH5"/>
<keyword evidence="1" id="KW-0812">Transmembrane</keyword>
<feature type="transmembrane region" description="Helical" evidence="1">
    <location>
        <begin position="151"/>
        <end position="172"/>
    </location>
</feature>
<dbReference type="EMBL" id="JAUSWL010000005">
    <property type="protein sequence ID" value="MDQ0544353.1"/>
    <property type="molecule type" value="Genomic_DNA"/>
</dbReference>
<proteinExistence type="predicted"/>
<gene>
    <name evidence="2" type="ORF">QO001_003287</name>
</gene>
<keyword evidence="1" id="KW-0472">Membrane</keyword>
<evidence type="ECO:0000256" key="1">
    <source>
        <dbReference type="SAM" id="Phobius"/>
    </source>
</evidence>
<keyword evidence="1" id="KW-1133">Transmembrane helix</keyword>
<name>A0AAJ1TXH5_9HYPH</name>
<comment type="caution">
    <text evidence="2">The sequence shown here is derived from an EMBL/GenBank/DDBJ whole genome shotgun (WGS) entry which is preliminary data.</text>
</comment>
<protein>
    <submittedName>
        <fullName evidence="2">Uncharacterized protein</fullName>
    </submittedName>
</protein>
<evidence type="ECO:0000313" key="3">
    <source>
        <dbReference type="Proteomes" id="UP001223420"/>
    </source>
</evidence>
<reference evidence="2" key="1">
    <citation type="submission" date="2023-07" db="EMBL/GenBank/DDBJ databases">
        <title>Genomic Encyclopedia of Type Strains, Phase IV (KMG-IV): sequencing the most valuable type-strain genomes for metagenomic binning, comparative biology and taxonomic classification.</title>
        <authorList>
            <person name="Goeker M."/>
        </authorList>
    </citation>
    <scope>NUCLEOTIDE SEQUENCE</scope>
    <source>
        <strain evidence="2">DSM 19569</strain>
    </source>
</reference>
<sequence length="184" mass="20139">MAAAQSTELRSENTRGWPNWAKAARKALLISTALSVGAIGLTASLEKLGYNLQAACNAFTFCAAKAPPPQIPNFNSGFMPGGRTGTDFCIPLAQTWQNKYSDYNIHWTVLPEDIRRKGWGKVEYQYHCAFGATEKTSTSQVYMNRFLEFAATNYTATMTALLSVLALAILALRFGPRRVSATTA</sequence>
<dbReference type="RefSeq" id="WP_230365379.1">
    <property type="nucleotide sequence ID" value="NZ_JAJALK010000002.1"/>
</dbReference>
<dbReference type="Proteomes" id="UP001223420">
    <property type="component" value="Unassembled WGS sequence"/>
</dbReference>
<organism evidence="2 3">
    <name type="scientific">Methylobacterium brachiatum</name>
    <dbReference type="NCBI Taxonomy" id="269660"/>
    <lineage>
        <taxon>Bacteria</taxon>
        <taxon>Pseudomonadati</taxon>
        <taxon>Pseudomonadota</taxon>
        <taxon>Alphaproteobacteria</taxon>
        <taxon>Hyphomicrobiales</taxon>
        <taxon>Methylobacteriaceae</taxon>
        <taxon>Methylobacterium</taxon>
    </lineage>
</organism>
<evidence type="ECO:0000313" key="2">
    <source>
        <dbReference type="EMBL" id="MDQ0544353.1"/>
    </source>
</evidence>